<feature type="transmembrane region" description="Helical" evidence="2">
    <location>
        <begin position="55"/>
        <end position="73"/>
    </location>
</feature>
<protein>
    <submittedName>
        <fullName evidence="3">Uncharacterized protein</fullName>
    </submittedName>
</protein>
<reference evidence="3 4" key="1">
    <citation type="journal article" date="2010" name="Stand. Genomic Sci.">
        <title>Complete genome sequence of Segniliparus rotundus type strain (CDC 1076).</title>
        <authorList>
            <person name="Sikorski J."/>
            <person name="Lapidus A."/>
            <person name="Copeland A."/>
            <person name="Misra M."/>
            <person name="Glavina Del Rio T."/>
            <person name="Nolan M."/>
            <person name="Lucas S."/>
            <person name="Chen F."/>
            <person name="Tice H."/>
            <person name="Cheng J.F."/>
            <person name="Jando M."/>
            <person name="Schneider S."/>
            <person name="Bruce D."/>
            <person name="Goodwin L."/>
            <person name="Pitluck S."/>
            <person name="Liolios K."/>
            <person name="Mikhailova N."/>
            <person name="Pati A."/>
            <person name="Ivanova N."/>
            <person name="Mavromatis K."/>
            <person name="Chen A."/>
            <person name="Palaniappan K."/>
            <person name="Chertkov O."/>
            <person name="Land M."/>
            <person name="Hauser L."/>
            <person name="Chang Y.J."/>
            <person name="Jeffries C.D."/>
            <person name="Brettin T."/>
            <person name="Detter J.C."/>
            <person name="Han C."/>
            <person name="Rohde M."/>
            <person name="Goker M."/>
            <person name="Bristow J."/>
            <person name="Eisen J.A."/>
            <person name="Markowitz V."/>
            <person name="Hugenholtz P."/>
            <person name="Kyrpides N.C."/>
            <person name="Klenk H.P."/>
        </authorList>
    </citation>
    <scope>NUCLEOTIDE SEQUENCE [LARGE SCALE GENOMIC DNA]</scope>
    <source>
        <strain evidence="4">ATCC BAA-972 / CDC 1076 / CIP 108378 / DSM 44985 / JCM 13578</strain>
    </source>
</reference>
<dbReference type="EMBL" id="CP001958">
    <property type="protein sequence ID" value="ADG97374.1"/>
    <property type="molecule type" value="Genomic_DNA"/>
</dbReference>
<gene>
    <name evidence="3" type="ordered locus">Srot_0897</name>
</gene>
<dbReference type="AlphaFoldDB" id="D6ZE94"/>
<evidence type="ECO:0000313" key="3">
    <source>
        <dbReference type="EMBL" id="ADG97374.1"/>
    </source>
</evidence>
<keyword evidence="4" id="KW-1185">Reference proteome</keyword>
<feature type="transmembrane region" description="Helical" evidence="2">
    <location>
        <begin position="79"/>
        <end position="101"/>
    </location>
</feature>
<keyword evidence="2" id="KW-1133">Transmembrane helix</keyword>
<dbReference type="RefSeq" id="WP_013137830.1">
    <property type="nucleotide sequence ID" value="NC_014168.1"/>
</dbReference>
<dbReference type="Proteomes" id="UP000002247">
    <property type="component" value="Chromosome"/>
</dbReference>
<proteinExistence type="predicted"/>
<dbReference type="HOGENOM" id="CLU_1601554_0_0_11"/>
<name>D6ZE94_SEGRD</name>
<accession>D6ZE94</accession>
<dbReference type="KEGG" id="srt:Srot_0897"/>
<sequence>MTNPNNGFTPQQYAQAPSNGVIAPPQYPARAQYGTYPQPVKSLGLFSNGITKRHAWAATGIWFVLLLLSGATHKSGVGVVFGLLGFVASLAMVGAWITVAVKAMAQAAVAKANEQHVAHTPVQPAYSTYAPPLATPAPTPAVPAAEPEEEWLSHLPSTAHGSDQEW</sequence>
<keyword evidence="2" id="KW-0472">Membrane</keyword>
<feature type="compositionally biased region" description="Polar residues" evidence="1">
    <location>
        <begin position="155"/>
        <end position="166"/>
    </location>
</feature>
<keyword evidence="2" id="KW-0812">Transmembrane</keyword>
<organism evidence="3 4">
    <name type="scientific">Segniliparus rotundus (strain ATCC BAA-972 / CDC 1076 / CIP 108378 / DSM 44985 / JCM 13578)</name>
    <dbReference type="NCBI Taxonomy" id="640132"/>
    <lineage>
        <taxon>Bacteria</taxon>
        <taxon>Bacillati</taxon>
        <taxon>Actinomycetota</taxon>
        <taxon>Actinomycetes</taxon>
        <taxon>Mycobacteriales</taxon>
        <taxon>Segniliparaceae</taxon>
        <taxon>Segniliparus</taxon>
    </lineage>
</organism>
<evidence type="ECO:0000256" key="1">
    <source>
        <dbReference type="SAM" id="MobiDB-lite"/>
    </source>
</evidence>
<evidence type="ECO:0000313" key="4">
    <source>
        <dbReference type="Proteomes" id="UP000002247"/>
    </source>
</evidence>
<evidence type="ECO:0000256" key="2">
    <source>
        <dbReference type="SAM" id="Phobius"/>
    </source>
</evidence>
<feature type="region of interest" description="Disordered" evidence="1">
    <location>
        <begin position="137"/>
        <end position="166"/>
    </location>
</feature>
<dbReference type="STRING" id="640132.Srot_0897"/>